<evidence type="ECO:0000256" key="5">
    <source>
        <dbReference type="ARBA" id="ARBA00022741"/>
    </source>
</evidence>
<evidence type="ECO:0000256" key="2">
    <source>
        <dbReference type="ARBA" id="ARBA00012438"/>
    </source>
</evidence>
<dbReference type="Pfam" id="PF00072">
    <property type="entry name" value="Response_reg"/>
    <property type="match status" value="2"/>
</dbReference>
<dbReference type="EMBL" id="JACBXS010000009">
    <property type="protein sequence ID" value="NYS24576.1"/>
    <property type="molecule type" value="Genomic_DNA"/>
</dbReference>
<dbReference type="CDD" id="cd17546">
    <property type="entry name" value="REC_hyHK_CKI1_RcsC-like"/>
    <property type="match status" value="1"/>
</dbReference>
<dbReference type="EC" id="2.7.13.3" evidence="2"/>
<keyword evidence="4" id="KW-0808">Transferase</keyword>
<dbReference type="SUPFAM" id="SSF52172">
    <property type="entry name" value="CheY-like"/>
    <property type="match status" value="2"/>
</dbReference>
<evidence type="ECO:0000259" key="13">
    <source>
        <dbReference type="PROSITE" id="PS50109"/>
    </source>
</evidence>
<dbReference type="Proteomes" id="UP000529417">
    <property type="component" value="Unassembled WGS sequence"/>
</dbReference>
<keyword evidence="6" id="KW-0418">Kinase</keyword>
<dbReference type="RefSeq" id="WP_179905282.1">
    <property type="nucleotide sequence ID" value="NZ_JACBXS010000009.1"/>
</dbReference>
<dbReference type="InterPro" id="IPR036097">
    <property type="entry name" value="HisK_dim/P_sf"/>
</dbReference>
<dbReference type="InterPro" id="IPR003661">
    <property type="entry name" value="HisK_dim/P_dom"/>
</dbReference>
<dbReference type="InterPro" id="IPR005467">
    <property type="entry name" value="His_kinase_dom"/>
</dbReference>
<keyword evidence="8" id="KW-0902">Two-component regulatory system</keyword>
<dbReference type="Gene3D" id="3.40.50.2300">
    <property type="match status" value="2"/>
</dbReference>
<organism evidence="15 16">
    <name type="scientific">Rhabdonatronobacter sediminivivens</name>
    <dbReference type="NCBI Taxonomy" id="2743469"/>
    <lineage>
        <taxon>Bacteria</taxon>
        <taxon>Pseudomonadati</taxon>
        <taxon>Pseudomonadota</taxon>
        <taxon>Alphaproteobacteria</taxon>
        <taxon>Rhodobacterales</taxon>
        <taxon>Paracoccaceae</taxon>
        <taxon>Rhabdonatronobacter</taxon>
    </lineage>
</organism>
<feature type="domain" description="Response regulatory" evidence="14">
    <location>
        <begin position="616"/>
        <end position="732"/>
    </location>
</feature>
<dbReference type="InterPro" id="IPR003594">
    <property type="entry name" value="HATPase_dom"/>
</dbReference>
<evidence type="ECO:0000256" key="7">
    <source>
        <dbReference type="ARBA" id="ARBA00022840"/>
    </source>
</evidence>
<evidence type="ECO:0000256" key="12">
    <source>
        <dbReference type="SAM" id="MobiDB-lite"/>
    </source>
</evidence>
<gene>
    <name evidence="15" type="ORF">HUK65_06185</name>
</gene>
<feature type="region of interest" description="Disordered" evidence="12">
    <location>
        <begin position="581"/>
        <end position="616"/>
    </location>
</feature>
<protein>
    <recommendedName>
        <fullName evidence="10">Sensory/regulatory protein RpfC</fullName>
        <ecNumber evidence="2">2.7.13.3</ecNumber>
    </recommendedName>
</protein>
<sequence>MGIADRLLIERRARLRAEKRLIRKEAELRAINTMLERHAHELSDQVIAQRSAIDHARMLADRLEQEKAAVCQSLEAATETIDLVEERLRSGIDAIGDGFAIFSADQRLVVANRAYLRPFERIDAIAPGVSIRRILQACATEGVVDIGSEDPDAWIAMMEARWDADPIPETILHFTRGISVRLIERRARNGDIVTLGRNITTTLQHEAELQEARHRAEVANRAKSAFLANMSHEIRTPMNGVVGMADLLCGTELGEDQKLYAETIRSSGEALLAIINDVLDYSKIDAGKLSLAPEQFDLERCIHDVLTMLQPDARRRGIDLILDYDLFLPTCFLADPGRMRQVLTNLLGNAVKFTEQGHVLIRVVGMATDDGAMQLHITVEDTGIGIAPEHHAAIFGEFNQVDDASNRRFEGTGLGLAITRRLITLMEGEMWVDSTPGKGSCFGFRVVLPTVDDTPLADLKPLKLGHILLVEDQQINRTVLERQLSQHARDVTVCRTGAEAEAALAGGTRFDLILTAQDLADTSGIDLTRSLRAQNCDAPALLLCTDPAAIDAPTRAELFAAVIRKPVLRRELIETLRSVTAAPAPPAKTRAKATGTAPARRRKPKPPAATPPARPCVLSAEDNATNRLVFSRMVDELEIDLSFATNGAEAVELFGRLRPALIFMDISMPEMDGREATRRIRALPGGAQVPIVALTAHAMPGDGAELLALGLTDYMTKPLRKQAILEMMTKYLGPGLQGKGTGEDAGKA</sequence>
<dbReference type="InterPro" id="IPR011006">
    <property type="entry name" value="CheY-like_superfamily"/>
</dbReference>
<keyword evidence="16" id="KW-1185">Reference proteome</keyword>
<comment type="catalytic activity">
    <reaction evidence="1">
        <text>ATP + protein L-histidine = ADP + protein N-phospho-L-histidine.</text>
        <dbReference type="EC" id="2.7.13.3"/>
    </reaction>
</comment>
<dbReference type="InterPro" id="IPR004358">
    <property type="entry name" value="Sig_transdc_His_kin-like_C"/>
</dbReference>
<dbReference type="CDD" id="cd00082">
    <property type="entry name" value="HisKA"/>
    <property type="match status" value="1"/>
</dbReference>
<evidence type="ECO:0000256" key="6">
    <source>
        <dbReference type="ARBA" id="ARBA00022777"/>
    </source>
</evidence>
<evidence type="ECO:0000256" key="11">
    <source>
        <dbReference type="PROSITE-ProRule" id="PRU00169"/>
    </source>
</evidence>
<keyword evidence="5" id="KW-0547">Nucleotide-binding</keyword>
<evidence type="ECO:0000256" key="10">
    <source>
        <dbReference type="ARBA" id="ARBA00068150"/>
    </source>
</evidence>
<feature type="domain" description="Response regulatory" evidence="14">
    <location>
        <begin position="466"/>
        <end position="580"/>
    </location>
</feature>
<dbReference type="SMART" id="SM00388">
    <property type="entry name" value="HisKA"/>
    <property type="match status" value="1"/>
</dbReference>
<dbReference type="CDD" id="cd00156">
    <property type="entry name" value="REC"/>
    <property type="match status" value="1"/>
</dbReference>
<dbReference type="SMART" id="SM00387">
    <property type="entry name" value="HATPase_c"/>
    <property type="match status" value="1"/>
</dbReference>
<reference evidence="15 16" key="1">
    <citation type="journal article" date="2000" name="Arch. Microbiol.">
        <title>Rhodobaca bogoriensis gen. nov. and sp. nov., an alkaliphilic purple nonsulfur bacterium from African Rift Valley soda lakes.</title>
        <authorList>
            <person name="Milford A.D."/>
            <person name="Achenbach L.A."/>
            <person name="Jung D.O."/>
            <person name="Madigan M.T."/>
        </authorList>
    </citation>
    <scope>NUCLEOTIDE SEQUENCE [LARGE SCALE GENOMIC DNA]</scope>
    <source>
        <strain evidence="15 16">2376</strain>
    </source>
</reference>
<dbReference type="SUPFAM" id="SSF55874">
    <property type="entry name" value="ATPase domain of HSP90 chaperone/DNA topoisomerase II/histidine kinase"/>
    <property type="match status" value="1"/>
</dbReference>
<dbReference type="CDD" id="cd16922">
    <property type="entry name" value="HATPase_EvgS-ArcB-TorS-like"/>
    <property type="match status" value="1"/>
</dbReference>
<dbReference type="SUPFAM" id="SSF47384">
    <property type="entry name" value="Homodimeric domain of signal transducing histidine kinase"/>
    <property type="match status" value="1"/>
</dbReference>
<evidence type="ECO:0000256" key="9">
    <source>
        <dbReference type="ARBA" id="ARBA00064003"/>
    </source>
</evidence>
<dbReference type="PROSITE" id="PS50110">
    <property type="entry name" value="RESPONSE_REGULATORY"/>
    <property type="match status" value="2"/>
</dbReference>
<evidence type="ECO:0000256" key="4">
    <source>
        <dbReference type="ARBA" id="ARBA00022679"/>
    </source>
</evidence>
<proteinExistence type="predicted"/>
<dbReference type="Pfam" id="PF02518">
    <property type="entry name" value="HATPase_c"/>
    <property type="match status" value="1"/>
</dbReference>
<keyword evidence="3 11" id="KW-0597">Phosphoprotein</keyword>
<name>A0A7Z0KYK6_9RHOB</name>
<dbReference type="GO" id="GO:0000155">
    <property type="term" value="F:phosphorelay sensor kinase activity"/>
    <property type="evidence" value="ECO:0007669"/>
    <property type="project" value="InterPro"/>
</dbReference>
<dbReference type="PANTHER" id="PTHR45339:SF5">
    <property type="entry name" value="HISTIDINE KINASE"/>
    <property type="match status" value="1"/>
</dbReference>
<evidence type="ECO:0000256" key="1">
    <source>
        <dbReference type="ARBA" id="ARBA00000085"/>
    </source>
</evidence>
<evidence type="ECO:0000256" key="3">
    <source>
        <dbReference type="ARBA" id="ARBA00022553"/>
    </source>
</evidence>
<evidence type="ECO:0000256" key="8">
    <source>
        <dbReference type="ARBA" id="ARBA00023012"/>
    </source>
</evidence>
<dbReference type="PANTHER" id="PTHR45339">
    <property type="entry name" value="HYBRID SIGNAL TRANSDUCTION HISTIDINE KINASE J"/>
    <property type="match status" value="1"/>
</dbReference>
<feature type="modified residue" description="4-aspartylphosphate" evidence="11">
    <location>
        <position position="665"/>
    </location>
</feature>
<dbReference type="GO" id="GO:0005524">
    <property type="term" value="F:ATP binding"/>
    <property type="evidence" value="ECO:0007669"/>
    <property type="project" value="UniProtKB-KW"/>
</dbReference>
<comment type="subunit">
    <text evidence="9">At low DSF concentrations, interacts with RpfF.</text>
</comment>
<feature type="domain" description="Histidine kinase" evidence="13">
    <location>
        <begin position="229"/>
        <end position="450"/>
    </location>
</feature>
<dbReference type="AlphaFoldDB" id="A0A7Z0KYK6"/>
<dbReference type="Pfam" id="PF00512">
    <property type="entry name" value="HisKA"/>
    <property type="match status" value="1"/>
</dbReference>
<dbReference type="Gene3D" id="3.30.565.10">
    <property type="entry name" value="Histidine kinase-like ATPase, C-terminal domain"/>
    <property type="match status" value="1"/>
</dbReference>
<dbReference type="FunFam" id="1.10.287.130:FF:000002">
    <property type="entry name" value="Two-component osmosensing histidine kinase"/>
    <property type="match status" value="1"/>
</dbReference>
<dbReference type="Gene3D" id="1.10.287.130">
    <property type="match status" value="1"/>
</dbReference>
<dbReference type="FunFam" id="3.30.565.10:FF:000010">
    <property type="entry name" value="Sensor histidine kinase RcsC"/>
    <property type="match status" value="1"/>
</dbReference>
<evidence type="ECO:0000259" key="14">
    <source>
        <dbReference type="PROSITE" id="PS50110"/>
    </source>
</evidence>
<accession>A0A7Z0KYK6</accession>
<evidence type="ECO:0000313" key="16">
    <source>
        <dbReference type="Proteomes" id="UP000529417"/>
    </source>
</evidence>
<dbReference type="InterPro" id="IPR001789">
    <property type="entry name" value="Sig_transdc_resp-reg_receiver"/>
</dbReference>
<comment type="caution">
    <text evidence="15">The sequence shown here is derived from an EMBL/GenBank/DDBJ whole genome shotgun (WGS) entry which is preliminary data.</text>
</comment>
<dbReference type="SMART" id="SM00448">
    <property type="entry name" value="REC"/>
    <property type="match status" value="2"/>
</dbReference>
<dbReference type="Pfam" id="PF12860">
    <property type="entry name" value="PAS_7"/>
    <property type="match status" value="1"/>
</dbReference>
<evidence type="ECO:0000313" key="15">
    <source>
        <dbReference type="EMBL" id="NYS24576.1"/>
    </source>
</evidence>
<dbReference type="PRINTS" id="PR00344">
    <property type="entry name" value="BCTRLSENSOR"/>
</dbReference>
<dbReference type="InterPro" id="IPR036890">
    <property type="entry name" value="HATPase_C_sf"/>
</dbReference>
<dbReference type="PROSITE" id="PS50109">
    <property type="entry name" value="HIS_KIN"/>
    <property type="match status" value="1"/>
</dbReference>
<keyword evidence="7" id="KW-0067">ATP-binding</keyword>
<comment type="caution">
    <text evidence="11">Lacks conserved residue(s) required for the propagation of feature annotation.</text>
</comment>